<evidence type="ECO:0000256" key="1">
    <source>
        <dbReference type="SAM" id="MobiDB-lite"/>
    </source>
</evidence>
<feature type="region of interest" description="Disordered" evidence="1">
    <location>
        <begin position="93"/>
        <end position="114"/>
    </location>
</feature>
<protein>
    <submittedName>
        <fullName evidence="2">Uncharacterized protein</fullName>
    </submittedName>
</protein>
<name>A0A6A6QYR9_9PEZI</name>
<feature type="region of interest" description="Disordered" evidence="1">
    <location>
        <begin position="325"/>
        <end position="358"/>
    </location>
</feature>
<dbReference type="OrthoDB" id="10461928at2759"/>
<organism evidence="2 3">
    <name type="scientific">Lophium mytilinum</name>
    <dbReference type="NCBI Taxonomy" id="390894"/>
    <lineage>
        <taxon>Eukaryota</taxon>
        <taxon>Fungi</taxon>
        <taxon>Dikarya</taxon>
        <taxon>Ascomycota</taxon>
        <taxon>Pezizomycotina</taxon>
        <taxon>Dothideomycetes</taxon>
        <taxon>Pleosporomycetidae</taxon>
        <taxon>Mytilinidiales</taxon>
        <taxon>Mytilinidiaceae</taxon>
        <taxon>Lophium</taxon>
    </lineage>
</organism>
<feature type="compositionally biased region" description="Acidic residues" evidence="1">
    <location>
        <begin position="94"/>
        <end position="104"/>
    </location>
</feature>
<accession>A0A6A6QYR9</accession>
<gene>
    <name evidence="2" type="ORF">BU16DRAFT_616218</name>
</gene>
<dbReference type="AlphaFoldDB" id="A0A6A6QYR9"/>
<keyword evidence="3" id="KW-1185">Reference proteome</keyword>
<evidence type="ECO:0000313" key="3">
    <source>
        <dbReference type="Proteomes" id="UP000799750"/>
    </source>
</evidence>
<sequence length="558" mass="63513">MDYSHSGNVLSTLEDALQNMDFKDVNLENIDLEDVDLENIDASSGQEGKKWSVSGLRSIDMNSLLSGFSGKLRDFKSGQSDEDNATEQIKIEEASSDTDSDQEPAEPQTNSDGRWSDLEIRDLAVLYLFGPPDFRKNLEIIADILAATRETTRTKEHIREFICDFWQLKKKNGHYIVKRATKAAAKCHDMLSDDPKVKGVFRMAKREWKLAKERNPKSALGQVQSWDGPVRQSGVLLWVWNRDDLRRFQDKKRLNHIVVVEEIVMEPDLSRAELASLEDALEDSNISNSPKTQTYRQQLTQRLEGVLEEDDTDYEGIFPGLKKQDHGVFSNANDDQQEDVPKNGSHTSQGHDRNNTAMARDAPVPNILLPVERHSHPGEPWTEAETRELAILYFFGHYEFRTNAAILSETITALRGTPRTEHGVRMLSHRFHKPEWRNGQIHISRATAAAMNAQEMDSSNWQVKSVFKRAEQAWMAAQEYSPESPLGKLEVWHGPNATPLKVPSTRLAKLKKVSETFAVFEEPRKRENDPVENTSFAEHRESEVNKYGLNDFETIGLD</sequence>
<dbReference type="Proteomes" id="UP000799750">
    <property type="component" value="Unassembled WGS sequence"/>
</dbReference>
<proteinExistence type="predicted"/>
<reference evidence="2" key="1">
    <citation type="journal article" date="2020" name="Stud. Mycol.">
        <title>101 Dothideomycetes genomes: a test case for predicting lifestyles and emergence of pathogens.</title>
        <authorList>
            <person name="Haridas S."/>
            <person name="Albert R."/>
            <person name="Binder M."/>
            <person name="Bloem J."/>
            <person name="Labutti K."/>
            <person name="Salamov A."/>
            <person name="Andreopoulos B."/>
            <person name="Baker S."/>
            <person name="Barry K."/>
            <person name="Bills G."/>
            <person name="Bluhm B."/>
            <person name="Cannon C."/>
            <person name="Castanera R."/>
            <person name="Culley D."/>
            <person name="Daum C."/>
            <person name="Ezra D."/>
            <person name="Gonzalez J."/>
            <person name="Henrissat B."/>
            <person name="Kuo A."/>
            <person name="Liang C."/>
            <person name="Lipzen A."/>
            <person name="Lutzoni F."/>
            <person name="Magnuson J."/>
            <person name="Mondo S."/>
            <person name="Nolan M."/>
            <person name="Ohm R."/>
            <person name="Pangilinan J."/>
            <person name="Park H.-J."/>
            <person name="Ramirez L."/>
            <person name="Alfaro M."/>
            <person name="Sun H."/>
            <person name="Tritt A."/>
            <person name="Yoshinaga Y."/>
            <person name="Zwiers L.-H."/>
            <person name="Turgeon B."/>
            <person name="Goodwin S."/>
            <person name="Spatafora J."/>
            <person name="Crous P."/>
            <person name="Grigoriev I."/>
        </authorList>
    </citation>
    <scope>NUCLEOTIDE SEQUENCE</scope>
    <source>
        <strain evidence="2">CBS 269.34</strain>
    </source>
</reference>
<dbReference type="EMBL" id="MU004186">
    <property type="protein sequence ID" value="KAF2497601.1"/>
    <property type="molecule type" value="Genomic_DNA"/>
</dbReference>
<evidence type="ECO:0000313" key="2">
    <source>
        <dbReference type="EMBL" id="KAF2497601.1"/>
    </source>
</evidence>